<protein>
    <recommendedName>
        <fullName evidence="6">DUF1793-domain-containing protein</fullName>
    </recommendedName>
</protein>
<dbReference type="Pfam" id="PF16334">
    <property type="entry name" value="DUF4964"/>
    <property type="match status" value="1"/>
</dbReference>
<proteinExistence type="predicted"/>
<dbReference type="PANTHER" id="PTHR31987:SF1">
    <property type="entry name" value="GLUTAMINASE A"/>
    <property type="match status" value="1"/>
</dbReference>
<dbReference type="OrthoDB" id="3918848at2759"/>
<dbReference type="Gene3D" id="1.50.10.10">
    <property type="match status" value="2"/>
</dbReference>
<dbReference type="InterPro" id="IPR032514">
    <property type="entry name" value="GtaA_central"/>
</dbReference>
<evidence type="ECO:0000259" key="3">
    <source>
        <dbReference type="Pfam" id="PF17168"/>
    </source>
</evidence>
<evidence type="ECO:0000313" key="4">
    <source>
        <dbReference type="EMBL" id="CAD7650940.1"/>
    </source>
</evidence>
<evidence type="ECO:0000259" key="1">
    <source>
        <dbReference type="Pfam" id="PF16334"/>
    </source>
</evidence>
<sequence length="1065" mass="120881">ANACPTMRTKFVKNGKLDNKVDQNFRKINDNWPGIGYARNLTASPLQDALPGVAYYGIAHVRRPAIEYTDSMLNQLWESYFNGDDNEMVSFVYEDREEAYNRANALDAKVETDARKVGGDSYVKVVSAALRQAYGGVEMVGTKDKPWMMMKEISSDGNCQTVDVIFPSIPVQLYLNPMLLKYILDPLLDNQERGLFPKKYCIHDLGTHYPRCIGHTDGKQEDMEVEESANMVIMMSAYVRATNDKQFAENHYTIAKQWTQYLVDNGLITGDALTTDDFLGRTKNSTNLSAKAIVGIGAMAQLAEVVGNHDDQQKYRQIAEKYVTEWIRMGEDPSNKHMKLSYNDNNTWFLMYNFYADVLLGTKLIPESIYKQQDEWYLTVQNKYGVPLMSGKPNTLYDWVFITAAASTNAKLRQSMFDRTAQWLRETSVHVPFSDWVDTQTGGSPGFVNRPVIGGIFAPLTAYGGVEMVGTKDKPWMMMKEISSDGNCQTVDVIFPSIPVQLYLNPMLLKYILDPLLDNQERGLFPKKYCIHDLGTHYPRCIGHTDGKQEDMEVEESANMVIMMSAYVRATNDKQFAENHYTIAKQWTQYLVDNGTKNSTNLSAKAIIGIGAMAQLAEVVGNHDDQQKYRQIAEKYVTEWIRMGEDPSNKHMKLSYNDNNTWFLMYNFYADVLLGTKLIPESVGYLFYIIYKQQDEWYLTVQNKYGVPLMSGKPNTLYDWVFITAAASTNAKLRQSMFDRTAQWLRETSVHVPFSDWVDTQTGGSPGFVNRPVIGDVLPSVPLVVKSPYLSTWMTSRQLMGDWPRFWNGNIKGMAGLVRVNGQTYEFMGHPTGEDIGTKLQAKQVSLKVTPTQSIFTFNAGPIALAVNFFTPIDPTDLKRLSLPASYISVSAWSLDSATHEIEVYLDISAEWTSGDSNEEVVWDMKEIIGNKTIITGDMRLKNQKIFTENRESAQWGTVKFFTDSTVTHEANSCFTMRSKFVKNGKLDNTVDQKFRKISDNWPGIGYARAMTASPLKNASPKVEYYGIAHVRRPAIEYTDSQLNQLWESYFSGDDNKMVDFVYED</sequence>
<dbReference type="Proteomes" id="UP000728032">
    <property type="component" value="Unassembled WGS sequence"/>
</dbReference>
<dbReference type="PANTHER" id="PTHR31987">
    <property type="entry name" value="GLUTAMINASE A-RELATED"/>
    <property type="match status" value="1"/>
</dbReference>
<dbReference type="InterPro" id="IPR033433">
    <property type="entry name" value="GtaA_N"/>
</dbReference>
<evidence type="ECO:0008006" key="6">
    <source>
        <dbReference type="Google" id="ProtNLM"/>
    </source>
</evidence>
<gene>
    <name evidence="4" type="ORF">ONB1V03_LOCUS8066</name>
</gene>
<dbReference type="EMBL" id="CAJPVJ010004405">
    <property type="protein sequence ID" value="CAG2168578.1"/>
    <property type="molecule type" value="Genomic_DNA"/>
</dbReference>
<feature type="non-terminal residue" evidence="4">
    <location>
        <position position="1065"/>
    </location>
</feature>
<evidence type="ECO:0000313" key="5">
    <source>
        <dbReference type="Proteomes" id="UP000728032"/>
    </source>
</evidence>
<dbReference type="InterPro" id="IPR012341">
    <property type="entry name" value="6hp_glycosidase-like_sf"/>
</dbReference>
<feature type="domain" description="Glutaminase A central" evidence="2">
    <location>
        <begin position="462"/>
        <end position="777"/>
    </location>
</feature>
<keyword evidence="5" id="KW-1185">Reference proteome</keyword>
<name>A0A7R9M023_9ACAR</name>
<evidence type="ECO:0000259" key="2">
    <source>
        <dbReference type="Pfam" id="PF16335"/>
    </source>
</evidence>
<feature type="domain" description="Glutaminase A N-terminal" evidence="3">
    <location>
        <begin position="6"/>
        <end position="113"/>
    </location>
</feature>
<dbReference type="SUPFAM" id="SSF48208">
    <property type="entry name" value="Six-hairpin glycosidases"/>
    <property type="match status" value="2"/>
</dbReference>
<feature type="domain" description="DUF4964" evidence="1">
    <location>
        <begin position="779"/>
        <end position="830"/>
    </location>
</feature>
<dbReference type="InterPro" id="IPR052743">
    <property type="entry name" value="Glutaminase_GtaA"/>
</dbReference>
<dbReference type="GO" id="GO:0005975">
    <property type="term" value="P:carbohydrate metabolic process"/>
    <property type="evidence" value="ECO:0007669"/>
    <property type="project" value="InterPro"/>
</dbReference>
<dbReference type="AlphaFoldDB" id="A0A7R9M023"/>
<feature type="domain" description="Glutaminase A central" evidence="2">
    <location>
        <begin position="119"/>
        <end position="459"/>
    </location>
</feature>
<organism evidence="4">
    <name type="scientific">Oppiella nova</name>
    <dbReference type="NCBI Taxonomy" id="334625"/>
    <lineage>
        <taxon>Eukaryota</taxon>
        <taxon>Metazoa</taxon>
        <taxon>Ecdysozoa</taxon>
        <taxon>Arthropoda</taxon>
        <taxon>Chelicerata</taxon>
        <taxon>Arachnida</taxon>
        <taxon>Acari</taxon>
        <taxon>Acariformes</taxon>
        <taxon>Sarcoptiformes</taxon>
        <taxon>Oribatida</taxon>
        <taxon>Brachypylina</taxon>
        <taxon>Oppioidea</taxon>
        <taxon>Oppiidae</taxon>
        <taxon>Oppiella</taxon>
    </lineage>
</organism>
<dbReference type="InterPro" id="IPR008928">
    <property type="entry name" value="6-hairpin_glycosidase_sf"/>
</dbReference>
<dbReference type="Pfam" id="PF16335">
    <property type="entry name" value="GtaA_6_Hairpin"/>
    <property type="match status" value="2"/>
</dbReference>
<reference evidence="4" key="1">
    <citation type="submission" date="2020-11" db="EMBL/GenBank/DDBJ databases">
        <authorList>
            <person name="Tran Van P."/>
        </authorList>
    </citation>
    <scope>NUCLEOTIDE SEQUENCE</scope>
</reference>
<accession>A0A7R9M023</accession>
<dbReference type="EMBL" id="OC919230">
    <property type="protein sequence ID" value="CAD7650940.1"/>
    <property type="molecule type" value="Genomic_DNA"/>
</dbReference>
<dbReference type="Pfam" id="PF17168">
    <property type="entry name" value="DUF5127"/>
    <property type="match status" value="2"/>
</dbReference>
<feature type="non-terminal residue" evidence="4">
    <location>
        <position position="1"/>
    </location>
</feature>
<dbReference type="InterPro" id="IPR032515">
    <property type="entry name" value="DUF4964"/>
</dbReference>
<feature type="domain" description="Glutaminase A N-terminal" evidence="3">
    <location>
        <begin position="852"/>
        <end position="1065"/>
    </location>
</feature>